<comment type="caution">
    <text evidence="1">The sequence shown here is derived from an EMBL/GenBank/DDBJ whole genome shotgun (WGS) entry which is preliminary data.</text>
</comment>
<organism evidence="1 2">
    <name type="scientific">Schizothecium vesticola</name>
    <dbReference type="NCBI Taxonomy" id="314040"/>
    <lineage>
        <taxon>Eukaryota</taxon>
        <taxon>Fungi</taxon>
        <taxon>Dikarya</taxon>
        <taxon>Ascomycota</taxon>
        <taxon>Pezizomycotina</taxon>
        <taxon>Sordariomycetes</taxon>
        <taxon>Sordariomycetidae</taxon>
        <taxon>Sordariales</taxon>
        <taxon>Schizotheciaceae</taxon>
        <taxon>Schizothecium</taxon>
    </lineage>
</organism>
<dbReference type="AlphaFoldDB" id="A0AA40BT85"/>
<sequence>MSNTTNPRKCEPLSAVPASLPIPKGINYAALQGRNGSEPWMVKCCAPNPVNLVDGCWVWCELPKIHITTLEFVVRELQLNFCVTH</sequence>
<proteinExistence type="predicted"/>
<reference evidence="1" key="1">
    <citation type="submission" date="2023-06" db="EMBL/GenBank/DDBJ databases">
        <title>Genome-scale phylogeny and comparative genomics of the fungal order Sordariales.</title>
        <authorList>
            <consortium name="Lawrence Berkeley National Laboratory"/>
            <person name="Hensen N."/>
            <person name="Bonometti L."/>
            <person name="Westerberg I."/>
            <person name="Brannstrom I.O."/>
            <person name="Guillou S."/>
            <person name="Cros-Aarteil S."/>
            <person name="Calhoun S."/>
            <person name="Haridas S."/>
            <person name="Kuo A."/>
            <person name="Mondo S."/>
            <person name="Pangilinan J."/>
            <person name="Riley R."/>
            <person name="LaButti K."/>
            <person name="Andreopoulos B."/>
            <person name="Lipzen A."/>
            <person name="Chen C."/>
            <person name="Yanf M."/>
            <person name="Daum C."/>
            <person name="Ng V."/>
            <person name="Clum A."/>
            <person name="Steindorff A."/>
            <person name="Ohm R."/>
            <person name="Martin F."/>
            <person name="Silar P."/>
            <person name="Natvig D."/>
            <person name="Lalanne C."/>
            <person name="Gautier V."/>
            <person name="Ament-velasquez S.L."/>
            <person name="Kruys A."/>
            <person name="Hutchinson M.I."/>
            <person name="Powell A.J."/>
            <person name="Barry K."/>
            <person name="Miller A.N."/>
            <person name="Grigoriev I.V."/>
            <person name="Debuchy R."/>
            <person name="Gladieux P."/>
            <person name="Thoren M.H."/>
            <person name="Johannesson H."/>
        </authorList>
    </citation>
    <scope>NUCLEOTIDE SEQUENCE</scope>
    <source>
        <strain evidence="1">SMH3187-1</strain>
    </source>
</reference>
<gene>
    <name evidence="1" type="ORF">B0T18DRAFT_416991</name>
</gene>
<name>A0AA40BT85_9PEZI</name>
<dbReference type="EMBL" id="JAUKUD010000006">
    <property type="protein sequence ID" value="KAK0739982.1"/>
    <property type="molecule type" value="Genomic_DNA"/>
</dbReference>
<dbReference type="Proteomes" id="UP001172155">
    <property type="component" value="Unassembled WGS sequence"/>
</dbReference>
<evidence type="ECO:0000313" key="2">
    <source>
        <dbReference type="Proteomes" id="UP001172155"/>
    </source>
</evidence>
<evidence type="ECO:0000313" key="1">
    <source>
        <dbReference type="EMBL" id="KAK0739982.1"/>
    </source>
</evidence>
<protein>
    <submittedName>
        <fullName evidence="1">Uncharacterized protein</fullName>
    </submittedName>
</protein>
<accession>A0AA40BT85</accession>
<keyword evidence="2" id="KW-1185">Reference proteome</keyword>